<keyword evidence="8" id="KW-1185">Reference proteome</keyword>
<dbReference type="GO" id="GO:0009066">
    <property type="term" value="P:aspartate family amino acid metabolic process"/>
    <property type="evidence" value="ECO:0007669"/>
    <property type="project" value="UniProtKB-ARBA"/>
</dbReference>
<evidence type="ECO:0000256" key="2">
    <source>
        <dbReference type="ARBA" id="ARBA00022801"/>
    </source>
</evidence>
<evidence type="ECO:0000256" key="1">
    <source>
        <dbReference type="ARBA" id="ARBA00012920"/>
    </source>
</evidence>
<dbReference type="GO" id="GO:0004067">
    <property type="term" value="F:asparaginase activity"/>
    <property type="evidence" value="ECO:0007669"/>
    <property type="project" value="UniProtKB-UniRule"/>
</dbReference>
<dbReference type="InterPro" id="IPR006034">
    <property type="entry name" value="Asparaginase/glutaminase-like"/>
</dbReference>
<proteinExistence type="predicted"/>
<organism evidence="7 8">
    <name type="scientific">Siphonobacter aquaeclarae</name>
    <dbReference type="NCBI Taxonomy" id="563176"/>
    <lineage>
        <taxon>Bacteria</taxon>
        <taxon>Pseudomonadati</taxon>
        <taxon>Bacteroidota</taxon>
        <taxon>Cytophagia</taxon>
        <taxon>Cytophagales</taxon>
        <taxon>Cytophagaceae</taxon>
        <taxon>Siphonobacter</taxon>
    </lineage>
</organism>
<dbReference type="Gene3D" id="3.40.50.1170">
    <property type="entry name" value="L-asparaginase, N-terminal domain"/>
    <property type="match status" value="1"/>
</dbReference>
<feature type="binding site" evidence="4">
    <location>
        <begin position="102"/>
        <end position="103"/>
    </location>
    <ligand>
        <name>substrate</name>
    </ligand>
</feature>
<dbReference type="InterPro" id="IPR041725">
    <property type="entry name" value="L-asparaginase_I"/>
</dbReference>
<name>A0A1G9YMZ7_9BACT</name>
<evidence type="ECO:0000313" key="7">
    <source>
        <dbReference type="EMBL" id="SDN09786.1"/>
    </source>
</evidence>
<sequence>MKIIELDTAAPDFPHASILVIYTGGTFGMVYDRKLQTLVPFDFEQILDRIPELSRLRFAITVLVLDELLDSSNMVPDNWLEISTIIEKNYDKYDSFVVLHGTDTMAYTASALSFLLEDLRKPVILTGAQLPIGAARTDAVENFITALEIAAACDETGAPLVPEVAIYFHSLLLRGNRARKQESSQFNAFQSENYPPLAEAGVTIEYNRPYIAPYRPNVPLKAHTTLNPHVVILKLFPGISPLVVESVLKTEGLRGVVLETFGAGNAPTVPWFLQLLKEASDRGVLILNVSQCIGGRVLQGRYQTSKYLDEIGLISGADLTSEAAVTKFMFLLGKYGTDTEKIRQELAIPLRGELTE</sequence>
<feature type="active site" description="O-isoaspartyl threonine intermediate" evidence="3">
    <location>
        <position position="26"/>
    </location>
</feature>
<protein>
    <recommendedName>
        <fullName evidence="1">asparaginase</fullName>
        <ecNumber evidence="1">3.5.1.1</ecNumber>
    </recommendedName>
</protein>
<dbReference type="PIRSF" id="PIRSF500176">
    <property type="entry name" value="L_ASNase"/>
    <property type="match status" value="1"/>
</dbReference>
<dbReference type="PROSITE" id="PS51732">
    <property type="entry name" value="ASN_GLN_ASE_3"/>
    <property type="match status" value="1"/>
</dbReference>
<evidence type="ECO:0000259" key="6">
    <source>
        <dbReference type="Pfam" id="PF17763"/>
    </source>
</evidence>
<dbReference type="CDD" id="cd08963">
    <property type="entry name" value="L-asparaginase_I"/>
    <property type="match status" value="1"/>
</dbReference>
<feature type="binding site" evidence="4">
    <location>
        <position position="71"/>
    </location>
    <ligand>
        <name>substrate</name>
    </ligand>
</feature>
<dbReference type="InterPro" id="IPR036152">
    <property type="entry name" value="Asp/glu_Ase-like_sf"/>
</dbReference>
<dbReference type="InterPro" id="IPR006033">
    <property type="entry name" value="AsnA_fam"/>
</dbReference>
<dbReference type="Pfam" id="PF00710">
    <property type="entry name" value="Asparaginase"/>
    <property type="match status" value="1"/>
</dbReference>
<keyword evidence="2" id="KW-0378">Hydrolase</keyword>
<dbReference type="Gene3D" id="3.40.50.40">
    <property type="match status" value="1"/>
</dbReference>
<dbReference type="SMART" id="SM00870">
    <property type="entry name" value="Asparaginase"/>
    <property type="match status" value="1"/>
</dbReference>
<dbReference type="PRINTS" id="PR00139">
    <property type="entry name" value="ASNGLNASE"/>
</dbReference>
<gene>
    <name evidence="7" type="ORF">SAMN04488090_4974</name>
</gene>
<dbReference type="RefSeq" id="WP_394331420.1">
    <property type="nucleotide sequence ID" value="NZ_FNGS01000014.1"/>
</dbReference>
<reference evidence="7 8" key="1">
    <citation type="submission" date="2016-10" db="EMBL/GenBank/DDBJ databases">
        <authorList>
            <person name="de Groot N.N."/>
        </authorList>
    </citation>
    <scope>NUCLEOTIDE SEQUENCE [LARGE SCALE GENOMIC DNA]</scope>
    <source>
        <strain evidence="7 8">DSM 21668</strain>
    </source>
</reference>
<dbReference type="InterPro" id="IPR027474">
    <property type="entry name" value="L-asparaginase_N"/>
</dbReference>
<dbReference type="PANTHER" id="PTHR11707">
    <property type="entry name" value="L-ASPARAGINASE"/>
    <property type="match status" value="1"/>
</dbReference>
<accession>A0A1G9YMZ7</accession>
<dbReference type="Pfam" id="PF17763">
    <property type="entry name" value="Asparaginase_C"/>
    <property type="match status" value="1"/>
</dbReference>
<dbReference type="PANTHER" id="PTHR11707:SF28">
    <property type="entry name" value="60 KDA LYSOPHOSPHOLIPASE"/>
    <property type="match status" value="1"/>
</dbReference>
<dbReference type="InterPro" id="IPR027473">
    <property type="entry name" value="L-asparaginase_C"/>
</dbReference>
<dbReference type="PIRSF" id="PIRSF001220">
    <property type="entry name" value="L-ASNase_gatD"/>
    <property type="match status" value="1"/>
</dbReference>
<evidence type="ECO:0000313" key="8">
    <source>
        <dbReference type="Proteomes" id="UP000198901"/>
    </source>
</evidence>
<dbReference type="InterPro" id="IPR037152">
    <property type="entry name" value="L-asparaginase_N_sf"/>
</dbReference>
<dbReference type="EC" id="3.5.1.1" evidence="1"/>
<dbReference type="InterPro" id="IPR040919">
    <property type="entry name" value="Asparaginase_C"/>
</dbReference>
<dbReference type="EMBL" id="FNGS01000014">
    <property type="protein sequence ID" value="SDN09786.1"/>
    <property type="molecule type" value="Genomic_DNA"/>
</dbReference>
<dbReference type="AlphaFoldDB" id="A0A1G9YMZ7"/>
<dbReference type="STRING" id="563176.SAMN04488090_4974"/>
<dbReference type="SUPFAM" id="SSF53774">
    <property type="entry name" value="Glutaminase/Asparaginase"/>
    <property type="match status" value="1"/>
</dbReference>
<evidence type="ECO:0000259" key="5">
    <source>
        <dbReference type="Pfam" id="PF00710"/>
    </source>
</evidence>
<evidence type="ECO:0000256" key="3">
    <source>
        <dbReference type="PIRSR" id="PIRSR001220-1"/>
    </source>
</evidence>
<evidence type="ECO:0000256" key="4">
    <source>
        <dbReference type="PIRSR" id="PIRSR001220-2"/>
    </source>
</evidence>
<dbReference type="NCBIfam" id="TIGR00519">
    <property type="entry name" value="asnASE_I"/>
    <property type="match status" value="1"/>
</dbReference>
<feature type="domain" description="L-asparaginase N-terminal" evidence="5">
    <location>
        <begin position="18"/>
        <end position="209"/>
    </location>
</feature>
<dbReference type="Proteomes" id="UP000198901">
    <property type="component" value="Unassembled WGS sequence"/>
</dbReference>
<dbReference type="SFLD" id="SFLDS00057">
    <property type="entry name" value="Glutaminase/Asparaginase"/>
    <property type="match status" value="1"/>
</dbReference>
<feature type="domain" description="Asparaginase/glutaminase C-terminal" evidence="6">
    <location>
        <begin position="229"/>
        <end position="344"/>
    </location>
</feature>
<dbReference type="FunFam" id="3.40.50.40:FF:000001">
    <property type="entry name" value="L-asparaginase 1"/>
    <property type="match status" value="1"/>
</dbReference>